<proteinExistence type="predicted"/>
<dbReference type="SUPFAM" id="SSF53474">
    <property type="entry name" value="alpha/beta-Hydrolases"/>
    <property type="match status" value="1"/>
</dbReference>
<dbReference type="PANTHER" id="PTHR46438">
    <property type="entry name" value="ALPHA/BETA-HYDROLASES SUPERFAMILY PROTEIN"/>
    <property type="match status" value="1"/>
</dbReference>
<dbReference type="AlphaFoldDB" id="A0A0G0QX04"/>
<keyword evidence="2" id="KW-0378">Hydrolase</keyword>
<dbReference type="InterPro" id="IPR029058">
    <property type="entry name" value="AB_hydrolase_fold"/>
</dbReference>
<dbReference type="Pfam" id="PF12697">
    <property type="entry name" value="Abhydrolase_6"/>
    <property type="match status" value="1"/>
</dbReference>
<dbReference type="PANTHER" id="PTHR46438:SF11">
    <property type="entry name" value="LIPASE-RELATED"/>
    <property type="match status" value="1"/>
</dbReference>
<evidence type="ECO:0000313" key="3">
    <source>
        <dbReference type="Proteomes" id="UP000034799"/>
    </source>
</evidence>
<evidence type="ECO:0000313" key="2">
    <source>
        <dbReference type="EMBL" id="KKR06162.1"/>
    </source>
</evidence>
<evidence type="ECO:0000259" key="1">
    <source>
        <dbReference type="Pfam" id="PF12697"/>
    </source>
</evidence>
<comment type="caution">
    <text evidence="2">The sequence shown here is derived from an EMBL/GenBank/DDBJ whole genome shotgun (WGS) entry which is preliminary data.</text>
</comment>
<reference evidence="2 3" key="1">
    <citation type="journal article" date="2015" name="Nature">
        <title>rRNA introns, odd ribosomes, and small enigmatic genomes across a large radiation of phyla.</title>
        <authorList>
            <person name="Brown C.T."/>
            <person name="Hug L.A."/>
            <person name="Thomas B.C."/>
            <person name="Sharon I."/>
            <person name="Castelle C.J."/>
            <person name="Singh A."/>
            <person name="Wilkins M.J."/>
            <person name="Williams K.H."/>
            <person name="Banfield J.F."/>
        </authorList>
    </citation>
    <scope>NUCLEOTIDE SEQUENCE [LARGE SCALE GENOMIC DNA]</scope>
</reference>
<protein>
    <submittedName>
        <fullName evidence="2">Alpha/beta hydrolase fold protein</fullName>
    </submittedName>
</protein>
<sequence length="241" mass="27188">MVTNIKGKKISYERLGKGSPILFIHGWGGDKKSLKGIAELLPDHSCYLLDLPGRGQSDLPDSNWGVKEYANLVLDFINKVIKSKVCIVGHSFGGTLGVFLASQFEAVDKLILYAPSYRRTVGSAQSGKSVLRSIFKSFPLIRKLYYRIFYPNSDLFKVPGLESNFVKIVNEDLTKYLEDIRCRTLIFWGSDDIETPLNDAYVLKDKVKSSILHIVGGFGHELPVFYPEVTIEQVKFFLKKK</sequence>
<dbReference type="STRING" id="1619100.UT34_C0001G0202"/>
<dbReference type="Proteomes" id="UP000034799">
    <property type="component" value="Unassembled WGS sequence"/>
</dbReference>
<dbReference type="EMBL" id="LBWK01000001">
    <property type="protein sequence ID" value="KKR06162.1"/>
    <property type="molecule type" value="Genomic_DNA"/>
</dbReference>
<dbReference type="Gene3D" id="3.40.50.1820">
    <property type="entry name" value="alpha/beta hydrolase"/>
    <property type="match status" value="1"/>
</dbReference>
<dbReference type="InterPro" id="IPR000073">
    <property type="entry name" value="AB_hydrolase_1"/>
</dbReference>
<dbReference type="GO" id="GO:0016787">
    <property type="term" value="F:hydrolase activity"/>
    <property type="evidence" value="ECO:0007669"/>
    <property type="project" value="UniProtKB-KW"/>
</dbReference>
<accession>A0A0G0QX04</accession>
<name>A0A0G0QX04_9BACT</name>
<organism evidence="2 3">
    <name type="scientific">candidate division WS6 bacterium GW2011_GWF2_39_15</name>
    <dbReference type="NCBI Taxonomy" id="1619100"/>
    <lineage>
        <taxon>Bacteria</taxon>
        <taxon>Candidatus Dojkabacteria</taxon>
    </lineage>
</organism>
<gene>
    <name evidence="2" type="ORF">UT34_C0001G0202</name>
</gene>
<feature type="domain" description="AB hydrolase-1" evidence="1">
    <location>
        <begin position="21"/>
        <end position="201"/>
    </location>
</feature>